<evidence type="ECO:0000256" key="1">
    <source>
        <dbReference type="ARBA" id="ARBA00006382"/>
    </source>
</evidence>
<dbReference type="InterPro" id="IPR046346">
    <property type="entry name" value="Aminoacid_DH-like_N_sf"/>
</dbReference>
<dbReference type="STRING" id="880070.Cycma_2079"/>
<dbReference type="InterPro" id="IPR006095">
    <property type="entry name" value="Glu/Leu/Phe/Val/Trp_DH"/>
</dbReference>
<keyword evidence="5" id="KW-0547">Nucleotide-binding</keyword>
<dbReference type="OrthoDB" id="9803297at2"/>
<dbReference type="Proteomes" id="UP000001635">
    <property type="component" value="Chromosome"/>
</dbReference>
<dbReference type="GO" id="GO:0016639">
    <property type="term" value="F:oxidoreductase activity, acting on the CH-NH2 group of donors, NAD or NADP as acceptor"/>
    <property type="evidence" value="ECO:0007669"/>
    <property type="project" value="InterPro"/>
</dbReference>
<keyword evidence="9" id="KW-1185">Reference proteome</keyword>
<dbReference type="Pfam" id="PF02812">
    <property type="entry name" value="ELFV_dehydrog_N"/>
    <property type="match status" value="1"/>
</dbReference>
<feature type="active site" description="Proton donor/acceptor" evidence="4">
    <location>
        <position position="92"/>
    </location>
</feature>
<organism evidence="8 9">
    <name type="scientific">Cyclobacterium marinum (strain ATCC 25205 / DSM 745 / LMG 13164 / NCIMB 1802)</name>
    <name type="common">Flectobacillus marinus</name>
    <dbReference type="NCBI Taxonomy" id="880070"/>
    <lineage>
        <taxon>Bacteria</taxon>
        <taxon>Pseudomonadati</taxon>
        <taxon>Bacteroidota</taxon>
        <taxon>Cytophagia</taxon>
        <taxon>Cytophagales</taxon>
        <taxon>Cyclobacteriaceae</taxon>
        <taxon>Cyclobacterium</taxon>
    </lineage>
</organism>
<evidence type="ECO:0000313" key="9">
    <source>
        <dbReference type="Proteomes" id="UP000001635"/>
    </source>
</evidence>
<evidence type="ECO:0000256" key="5">
    <source>
        <dbReference type="PIRSR" id="PIRSR000188-2"/>
    </source>
</evidence>
<accession>G0J177</accession>
<dbReference type="InterPro" id="IPR036291">
    <property type="entry name" value="NAD(P)-bd_dom_sf"/>
</dbReference>
<dbReference type="Pfam" id="PF00208">
    <property type="entry name" value="ELFV_dehydrog"/>
    <property type="match status" value="2"/>
</dbReference>
<dbReference type="InterPro" id="IPR006097">
    <property type="entry name" value="Glu/Leu/Phe/Val/Trp_DH_dimer"/>
</dbReference>
<sequence length="366" mass="39679">MEATKTEEKPKINEIYTQIEEMEHEQLVICYDKPTGLKAIIAIHNTVLGPSLGGTRMWHYTNEADAIKDVLRLSRGMTFKASISGLNIGGGKAVLIGKPSLKSEAYLRRFGRFIESLGGRYTTAEDMNTHTADMEYIAMETRHVTGLPENKGGGGDPSPVTAYGTYLGIKAAAKRAYGNDSLEGKKILIQGAGQVGKHLAKHLSKENAVLMVADIDSEKAAKVAAANKGKVVKADTIHEIPMDIYAPCAMGGQLNDTSIPLLSCDIVAGAANNQLEDEQKHGQMLLDHGILYAPDFLINAGGLMNVYQEYQGNYSKTLALEKAEKIYGTSLEVFNLASSRGISPHEAALQKAVKRIQDIGQLKMSW</sequence>
<gene>
    <name evidence="8" type="ordered locus">Cycma_2079</name>
</gene>
<feature type="domain" description="Glutamate/phenylalanine/leucine/valine/L-tryptophan dehydrogenase C-terminal" evidence="7">
    <location>
        <begin position="155"/>
        <end position="364"/>
    </location>
</feature>
<evidence type="ECO:0000256" key="6">
    <source>
        <dbReference type="RuleBase" id="RU004417"/>
    </source>
</evidence>
<dbReference type="RefSeq" id="WP_014020121.1">
    <property type="nucleotide sequence ID" value="NC_015914.1"/>
</dbReference>
<dbReference type="eggNOG" id="COG0334">
    <property type="taxonomic scope" value="Bacteria"/>
</dbReference>
<evidence type="ECO:0000313" key="8">
    <source>
        <dbReference type="EMBL" id="AEL25826.1"/>
    </source>
</evidence>
<dbReference type="PIRSF" id="PIRSF000188">
    <property type="entry name" value="Phe_leu_dh"/>
    <property type="match status" value="1"/>
</dbReference>
<keyword evidence="3 5" id="KW-0520">NAD</keyword>
<dbReference type="KEGG" id="cmr:Cycma_2079"/>
<evidence type="ECO:0000256" key="3">
    <source>
        <dbReference type="ARBA" id="ARBA00023027"/>
    </source>
</evidence>
<evidence type="ECO:0000256" key="2">
    <source>
        <dbReference type="ARBA" id="ARBA00023002"/>
    </source>
</evidence>
<dbReference type="PANTHER" id="PTHR42722">
    <property type="entry name" value="LEUCINE DEHYDROGENASE"/>
    <property type="match status" value="1"/>
</dbReference>
<dbReference type="SUPFAM" id="SSF51735">
    <property type="entry name" value="NAD(P)-binding Rossmann-fold domains"/>
    <property type="match status" value="1"/>
</dbReference>
<dbReference type="CDD" id="cd01075">
    <property type="entry name" value="NAD_bind_Leu_Phe_Val_DH"/>
    <property type="match status" value="1"/>
</dbReference>
<dbReference type="InterPro" id="IPR016211">
    <property type="entry name" value="Glu/Phe/Leu/Val/Trp_DH_bac/arc"/>
</dbReference>
<protein>
    <submittedName>
        <fullName evidence="8">Glu/Leu/Phe/Val dehydrogenase dimerization region</fullName>
    </submittedName>
</protein>
<dbReference type="FunFam" id="3.40.50.10860:FF:000010">
    <property type="entry name" value="Leucine dehydrogenase"/>
    <property type="match status" value="1"/>
</dbReference>
<dbReference type="GO" id="GO:0000166">
    <property type="term" value="F:nucleotide binding"/>
    <property type="evidence" value="ECO:0007669"/>
    <property type="project" value="UniProtKB-KW"/>
</dbReference>
<dbReference type="GO" id="GO:0006520">
    <property type="term" value="P:amino acid metabolic process"/>
    <property type="evidence" value="ECO:0007669"/>
    <property type="project" value="InterPro"/>
</dbReference>
<dbReference type="InterPro" id="IPR006096">
    <property type="entry name" value="Glu/Leu/Phe/Val/Trp_DH_C"/>
</dbReference>
<dbReference type="SUPFAM" id="SSF53223">
    <property type="entry name" value="Aminoacid dehydrogenase-like, N-terminal domain"/>
    <property type="match status" value="1"/>
</dbReference>
<feature type="binding site" evidence="5">
    <location>
        <begin position="191"/>
        <end position="196"/>
    </location>
    <ligand>
        <name>NAD(+)</name>
        <dbReference type="ChEBI" id="CHEBI:57540"/>
    </ligand>
</feature>
<evidence type="ECO:0000259" key="7">
    <source>
        <dbReference type="SMART" id="SM00839"/>
    </source>
</evidence>
<evidence type="ECO:0000256" key="4">
    <source>
        <dbReference type="PIRSR" id="PIRSR000188-1"/>
    </source>
</evidence>
<dbReference type="EMBL" id="CP002955">
    <property type="protein sequence ID" value="AEL25826.1"/>
    <property type="molecule type" value="Genomic_DNA"/>
</dbReference>
<dbReference type="Gene3D" id="3.40.50.720">
    <property type="entry name" value="NAD(P)-binding Rossmann-like Domain"/>
    <property type="match status" value="1"/>
</dbReference>
<dbReference type="AlphaFoldDB" id="G0J177"/>
<proteinExistence type="inferred from homology"/>
<dbReference type="SMART" id="SM00839">
    <property type="entry name" value="ELFV_dehydrog"/>
    <property type="match status" value="1"/>
</dbReference>
<dbReference type="HOGENOM" id="CLU_025763_0_0_10"/>
<reference evidence="9" key="1">
    <citation type="submission" date="2011-07" db="EMBL/GenBank/DDBJ databases">
        <title>The complete genome of Cyclobacterium marinum DSM 745.</title>
        <authorList>
            <person name="Lucas S."/>
            <person name="Han J."/>
            <person name="Lapidus A."/>
            <person name="Bruce D."/>
            <person name="Goodwin L."/>
            <person name="Pitluck S."/>
            <person name="Peters L."/>
            <person name="Kyrpides N."/>
            <person name="Mavromatis K."/>
            <person name="Ivanova N."/>
            <person name="Ovchinnikova G."/>
            <person name="Chertkov O."/>
            <person name="Detter J.C."/>
            <person name="Tapia R."/>
            <person name="Han C."/>
            <person name="Land M."/>
            <person name="Hauser L."/>
            <person name="Markowitz V."/>
            <person name="Cheng J.-F."/>
            <person name="Hugenholtz P."/>
            <person name="Woyke T."/>
            <person name="Wu D."/>
            <person name="Tindall B."/>
            <person name="Schuetze A."/>
            <person name="Brambilla E."/>
            <person name="Klenk H.-P."/>
            <person name="Eisen J.A."/>
        </authorList>
    </citation>
    <scope>NUCLEOTIDE SEQUENCE [LARGE SCALE GENOMIC DNA]</scope>
    <source>
        <strain evidence="9">ATCC 25205 / DSM 745 / LMG 13164 / NCIMB 1802</strain>
    </source>
</reference>
<name>G0J177_CYCMS</name>
<dbReference type="PANTHER" id="PTHR42722:SF1">
    <property type="entry name" value="VALINE DEHYDROGENASE"/>
    <property type="match status" value="1"/>
</dbReference>
<comment type="similarity">
    <text evidence="1 6">Belongs to the Glu/Leu/Phe/Val dehydrogenases family.</text>
</comment>
<dbReference type="PRINTS" id="PR00082">
    <property type="entry name" value="GLFDHDRGNASE"/>
</dbReference>
<dbReference type="Gene3D" id="3.40.50.10860">
    <property type="entry name" value="Leucine Dehydrogenase, chain A, domain 1"/>
    <property type="match status" value="1"/>
</dbReference>
<keyword evidence="2 6" id="KW-0560">Oxidoreductase</keyword>